<dbReference type="EMBL" id="LKMD01000112">
    <property type="protein sequence ID" value="PIA87868.1"/>
    <property type="molecule type" value="Genomic_DNA"/>
</dbReference>
<evidence type="ECO:0000256" key="3">
    <source>
        <dbReference type="SAM" id="MobiDB-lite"/>
    </source>
</evidence>
<feature type="compositionally biased region" description="Basic and acidic residues" evidence="3">
    <location>
        <begin position="1"/>
        <end position="12"/>
    </location>
</feature>
<dbReference type="OrthoDB" id="191139at2759"/>
<evidence type="ECO:0000313" key="7">
    <source>
        <dbReference type="Proteomes" id="UP001302367"/>
    </source>
</evidence>
<keyword evidence="2" id="KW-0560">Oxidoreductase</keyword>
<name>A0A2G5H5N1_CERBT</name>
<dbReference type="Proteomes" id="UP001302367">
    <property type="component" value="Chromosome 6"/>
</dbReference>
<dbReference type="AlphaFoldDB" id="A0A2G5H5N1"/>
<protein>
    <submittedName>
        <fullName evidence="4">Retinol dehydrogenase 11</fullName>
    </submittedName>
</protein>
<dbReference type="EMBL" id="CP134189">
    <property type="protein sequence ID" value="WPB04515.1"/>
    <property type="molecule type" value="Genomic_DNA"/>
</dbReference>
<dbReference type="SUPFAM" id="SSF51735">
    <property type="entry name" value="NAD(P)-binding Rossmann-fold domains"/>
    <property type="match status" value="1"/>
</dbReference>
<evidence type="ECO:0000313" key="5">
    <source>
        <dbReference type="EMBL" id="WPB04515.1"/>
    </source>
</evidence>
<evidence type="ECO:0000256" key="1">
    <source>
        <dbReference type="ARBA" id="ARBA00006484"/>
    </source>
</evidence>
<reference evidence="4 6" key="1">
    <citation type="submission" date="2015-10" db="EMBL/GenBank/DDBJ databases">
        <title>The cercosporin biosynthetic gene cluster was horizontally transferred to several fungal lineages and shown to be expanded in Cercospora beticola based on microsynteny with recipient genomes.</title>
        <authorList>
            <person name="De Jonge R."/>
            <person name="Ebert M.K."/>
            <person name="Suttle J.C."/>
            <person name="Jurick Ii W.M."/>
            <person name="Secor G.A."/>
            <person name="Thomma B.P."/>
            <person name="Van De Peer Y."/>
            <person name="Bolton M.D."/>
        </authorList>
    </citation>
    <scope>NUCLEOTIDE SEQUENCE [LARGE SCALE GENOMIC DNA]</scope>
    <source>
        <strain evidence="4 6">09-40</strain>
    </source>
</reference>
<dbReference type="PRINTS" id="PR00081">
    <property type="entry name" value="GDHRDH"/>
</dbReference>
<evidence type="ECO:0000313" key="6">
    <source>
        <dbReference type="Proteomes" id="UP000230605"/>
    </source>
</evidence>
<feature type="region of interest" description="Disordered" evidence="3">
    <location>
        <begin position="1"/>
        <end position="20"/>
    </location>
</feature>
<dbReference type="Pfam" id="PF00106">
    <property type="entry name" value="adh_short"/>
    <property type="match status" value="1"/>
</dbReference>
<sequence length="331" mass="36481">MATRYEAAHEKPTGPGDQRPTALQIIKDEQLQGKWSDKTILITGCSSGIGIETAKALHETGATLYLTARDLNKAKTALGSLVDSDRVHLLELDLNSLASVRKAAETFLAQSKKLNILIANAGIMATPEGRTADGFELQFGTNHLAHFLFIQLLLPTLKASATPQFGSRVVILASSAHRHGGVNFEDFTFSGKYHPWIAYAQSKTANIYTASELERRFGEDGVHAYAVHPGLIMTGLMQFLDQATLDEWSKDPVIPTRMKNPEQGASTTVWAATAGALEGNGGKYLEECQISRPVQPDFKEYYFGYAEHAFDEEKEKLLWEKSLDLVKPWLN</sequence>
<dbReference type="Gene3D" id="3.40.50.720">
    <property type="entry name" value="NAD(P)-binding Rossmann-like Domain"/>
    <property type="match status" value="1"/>
</dbReference>
<dbReference type="InterPro" id="IPR002347">
    <property type="entry name" value="SDR_fam"/>
</dbReference>
<dbReference type="GO" id="GO:0016491">
    <property type="term" value="F:oxidoreductase activity"/>
    <property type="evidence" value="ECO:0007669"/>
    <property type="project" value="UniProtKB-KW"/>
</dbReference>
<dbReference type="PANTHER" id="PTHR24320:SF272">
    <property type="entry name" value="NAD(P)-BINDING ROSSMANN-FOLD SUPERFAMILY PROTEIN"/>
    <property type="match status" value="1"/>
</dbReference>
<proteinExistence type="inferred from homology"/>
<organism evidence="4 6">
    <name type="scientific">Cercospora beticola</name>
    <name type="common">Sugarbeet leaf spot fungus</name>
    <dbReference type="NCBI Taxonomy" id="122368"/>
    <lineage>
        <taxon>Eukaryota</taxon>
        <taxon>Fungi</taxon>
        <taxon>Dikarya</taxon>
        <taxon>Ascomycota</taxon>
        <taxon>Pezizomycotina</taxon>
        <taxon>Dothideomycetes</taxon>
        <taxon>Dothideomycetidae</taxon>
        <taxon>Mycosphaerellales</taxon>
        <taxon>Mycosphaerellaceae</taxon>
        <taxon>Cercospora</taxon>
    </lineage>
</organism>
<comment type="similarity">
    <text evidence="1">Belongs to the short-chain dehydrogenases/reductases (SDR) family.</text>
</comment>
<evidence type="ECO:0000256" key="2">
    <source>
        <dbReference type="ARBA" id="ARBA00023002"/>
    </source>
</evidence>
<dbReference type="Proteomes" id="UP000230605">
    <property type="component" value="Unassembled WGS sequence"/>
</dbReference>
<dbReference type="InterPro" id="IPR036291">
    <property type="entry name" value="NAD(P)-bd_dom_sf"/>
</dbReference>
<dbReference type="PANTHER" id="PTHR24320">
    <property type="entry name" value="RETINOL DEHYDROGENASE"/>
    <property type="match status" value="1"/>
</dbReference>
<dbReference type="CDD" id="cd05327">
    <property type="entry name" value="retinol-DH_like_SDR_c_like"/>
    <property type="match status" value="1"/>
</dbReference>
<gene>
    <name evidence="4" type="ORF">CB0940_12243</name>
    <name evidence="5" type="ORF">RHO25_009161</name>
</gene>
<reference evidence="5 7" key="2">
    <citation type="submission" date="2023-09" db="EMBL/GenBank/DDBJ databases">
        <title>Complete-Gapless Cercospora beticola genome.</title>
        <authorList>
            <person name="Wyatt N.A."/>
            <person name="Spanner R.E."/>
            <person name="Bolton M.D."/>
        </authorList>
    </citation>
    <scope>NUCLEOTIDE SEQUENCE [LARGE SCALE GENOMIC DNA]</scope>
    <source>
        <strain evidence="5">Cb09-40</strain>
    </source>
</reference>
<keyword evidence="7" id="KW-1185">Reference proteome</keyword>
<accession>A0A2G5H5N1</accession>
<evidence type="ECO:0000313" key="4">
    <source>
        <dbReference type="EMBL" id="PIA87868.1"/>
    </source>
</evidence>